<organism evidence="1 2">
    <name type="scientific">Staphylococcus aureus</name>
    <dbReference type="NCBI Taxonomy" id="1280"/>
    <lineage>
        <taxon>Bacteria</taxon>
        <taxon>Bacillati</taxon>
        <taxon>Bacillota</taxon>
        <taxon>Bacilli</taxon>
        <taxon>Bacillales</taxon>
        <taxon>Staphylococcaceae</taxon>
        <taxon>Staphylococcus</taxon>
    </lineage>
</organism>
<evidence type="ECO:0000313" key="2">
    <source>
        <dbReference type="Proteomes" id="UP000032274"/>
    </source>
</evidence>
<name>A0AA40JS03_STAAU</name>
<accession>A0AA40JS03</accession>
<comment type="caution">
    <text evidence="1">The sequence shown here is derived from an EMBL/GenBank/DDBJ whole genome shotgun (WGS) entry which is preliminary data.</text>
</comment>
<dbReference type="Proteomes" id="UP000032274">
    <property type="component" value="Unassembled WGS sequence"/>
</dbReference>
<proteinExistence type="predicted"/>
<feature type="non-terminal residue" evidence="1">
    <location>
        <position position="1"/>
    </location>
</feature>
<reference evidence="1 2" key="1">
    <citation type="submission" date="2015-01" db="EMBL/GenBank/DDBJ databases">
        <title>Characterization of Swiss Staphylococcus aureus strains involved in food poisoning.</title>
        <authorList>
            <person name="Crovadore J."/>
            <person name="Chablais R."/>
            <person name="Tonacini J."/>
            <person name="Schnyder B."/>
            <person name="Lefort F."/>
        </authorList>
    </citation>
    <scope>NUCLEOTIDE SEQUENCE [LARGE SCALE GENOMIC DNA]</scope>
    <source>
        <strain evidence="1 2">SA-120</strain>
    </source>
</reference>
<sequence>DVGQVGVDIVDHRLGHRHQPERVDRDAARIGHLARIGIARIGQERIGEIVDQHAAALDLGDPDMALIVEGLPVQLVGQRALQPDDEAREFAGLIVGARAEVEQAAIDVERNQIVAVAVEIGAQELAQR</sequence>
<evidence type="ECO:0000313" key="1">
    <source>
        <dbReference type="EMBL" id="KIU01689.1"/>
    </source>
</evidence>
<protein>
    <submittedName>
        <fullName evidence="1">Uncharacterized protein</fullName>
    </submittedName>
</protein>
<gene>
    <name evidence="1" type="ORF">QU38_00335</name>
</gene>
<dbReference type="AlphaFoldDB" id="A0AA40JS03"/>
<dbReference type="EMBL" id="JXIG01000078">
    <property type="protein sequence ID" value="KIU01689.1"/>
    <property type="molecule type" value="Genomic_DNA"/>
</dbReference>